<feature type="compositionally biased region" description="Low complexity" evidence="7">
    <location>
        <begin position="641"/>
        <end position="656"/>
    </location>
</feature>
<feature type="compositionally biased region" description="Polar residues" evidence="7">
    <location>
        <begin position="248"/>
        <end position="269"/>
    </location>
</feature>
<feature type="region of interest" description="Disordered" evidence="7">
    <location>
        <begin position="1120"/>
        <end position="1143"/>
    </location>
</feature>
<feature type="compositionally biased region" description="Polar residues" evidence="7">
    <location>
        <begin position="3142"/>
        <end position="3153"/>
    </location>
</feature>
<feature type="region of interest" description="Disordered" evidence="7">
    <location>
        <begin position="2248"/>
        <end position="2329"/>
    </location>
</feature>
<proteinExistence type="predicted"/>
<dbReference type="InterPro" id="IPR013087">
    <property type="entry name" value="Znf_C2H2_type"/>
</dbReference>
<feature type="compositionally biased region" description="Low complexity" evidence="7">
    <location>
        <begin position="3360"/>
        <end position="3376"/>
    </location>
</feature>
<feature type="compositionally biased region" description="Polar residues" evidence="7">
    <location>
        <begin position="1756"/>
        <end position="1770"/>
    </location>
</feature>
<feature type="region of interest" description="Disordered" evidence="7">
    <location>
        <begin position="458"/>
        <end position="492"/>
    </location>
</feature>
<feature type="compositionally biased region" description="Low complexity" evidence="7">
    <location>
        <begin position="1928"/>
        <end position="1961"/>
    </location>
</feature>
<feature type="region of interest" description="Disordered" evidence="7">
    <location>
        <begin position="1060"/>
        <end position="1104"/>
    </location>
</feature>
<keyword evidence="3 5" id="KW-0863">Zinc-finger</keyword>
<evidence type="ECO:0000256" key="7">
    <source>
        <dbReference type="SAM" id="MobiDB-lite"/>
    </source>
</evidence>
<feature type="compositionally biased region" description="Low complexity" evidence="7">
    <location>
        <begin position="749"/>
        <end position="759"/>
    </location>
</feature>
<dbReference type="SUPFAM" id="SSF57667">
    <property type="entry name" value="beta-beta-alpha zinc fingers"/>
    <property type="match status" value="2"/>
</dbReference>
<feature type="compositionally biased region" description="Low complexity" evidence="7">
    <location>
        <begin position="2613"/>
        <end position="2639"/>
    </location>
</feature>
<feature type="compositionally biased region" description="Low complexity" evidence="7">
    <location>
        <begin position="1470"/>
        <end position="1489"/>
    </location>
</feature>
<gene>
    <name evidence="9" type="ORF">ElyMa_002829200</name>
</gene>
<feature type="compositionally biased region" description="Pro residues" evidence="7">
    <location>
        <begin position="379"/>
        <end position="391"/>
    </location>
</feature>
<evidence type="ECO:0000256" key="3">
    <source>
        <dbReference type="ARBA" id="ARBA00022771"/>
    </source>
</evidence>
<dbReference type="PROSITE" id="PS50157">
    <property type="entry name" value="ZINC_FINGER_C2H2_2"/>
    <property type="match status" value="4"/>
</dbReference>
<feature type="compositionally biased region" description="Basic and acidic residues" evidence="7">
    <location>
        <begin position="1304"/>
        <end position="1313"/>
    </location>
</feature>
<feature type="region of interest" description="Disordered" evidence="7">
    <location>
        <begin position="198"/>
        <end position="269"/>
    </location>
</feature>
<feature type="compositionally biased region" description="Low complexity" evidence="7">
    <location>
        <begin position="1523"/>
        <end position="1532"/>
    </location>
</feature>
<feature type="compositionally biased region" description="Polar residues" evidence="7">
    <location>
        <begin position="198"/>
        <end position="223"/>
    </location>
</feature>
<organism evidence="9 10">
    <name type="scientific">Elysia marginata</name>
    <dbReference type="NCBI Taxonomy" id="1093978"/>
    <lineage>
        <taxon>Eukaryota</taxon>
        <taxon>Metazoa</taxon>
        <taxon>Spiralia</taxon>
        <taxon>Lophotrochozoa</taxon>
        <taxon>Mollusca</taxon>
        <taxon>Gastropoda</taxon>
        <taxon>Heterobranchia</taxon>
        <taxon>Euthyneura</taxon>
        <taxon>Panpulmonata</taxon>
        <taxon>Sacoglossa</taxon>
        <taxon>Placobranchoidea</taxon>
        <taxon>Plakobranchidae</taxon>
        <taxon>Elysia</taxon>
    </lineage>
</organism>
<feature type="compositionally biased region" description="Low complexity" evidence="7">
    <location>
        <begin position="3206"/>
        <end position="3217"/>
    </location>
</feature>
<feature type="region of interest" description="Disordered" evidence="7">
    <location>
        <begin position="308"/>
        <end position="335"/>
    </location>
</feature>
<feature type="compositionally biased region" description="Low complexity" evidence="7">
    <location>
        <begin position="2147"/>
        <end position="2190"/>
    </location>
</feature>
<feature type="compositionally biased region" description="Polar residues" evidence="7">
    <location>
        <begin position="2392"/>
        <end position="2402"/>
    </location>
</feature>
<evidence type="ECO:0000256" key="2">
    <source>
        <dbReference type="ARBA" id="ARBA00022737"/>
    </source>
</evidence>
<feature type="compositionally biased region" description="Polar residues" evidence="7">
    <location>
        <begin position="2137"/>
        <end position="2146"/>
    </location>
</feature>
<feature type="compositionally biased region" description="Pro residues" evidence="7">
    <location>
        <begin position="2106"/>
        <end position="2120"/>
    </location>
</feature>
<feature type="region of interest" description="Disordered" evidence="7">
    <location>
        <begin position="2582"/>
        <end position="2843"/>
    </location>
</feature>
<accession>A0AAV4HVR4</accession>
<feature type="region of interest" description="Disordered" evidence="7">
    <location>
        <begin position="3329"/>
        <end position="3523"/>
    </location>
</feature>
<feature type="compositionally biased region" description="Basic and acidic residues" evidence="7">
    <location>
        <begin position="1229"/>
        <end position="1243"/>
    </location>
</feature>
<name>A0AAV4HVR4_9GAST</name>
<feature type="region of interest" description="Disordered" evidence="7">
    <location>
        <begin position="1228"/>
        <end position="1851"/>
    </location>
</feature>
<feature type="compositionally biased region" description="Low complexity" evidence="7">
    <location>
        <begin position="3387"/>
        <end position="3484"/>
    </location>
</feature>
<evidence type="ECO:0000256" key="6">
    <source>
        <dbReference type="SAM" id="Coils"/>
    </source>
</evidence>
<dbReference type="InterPro" id="IPR050717">
    <property type="entry name" value="C2H2-ZF_Transcription_Reg"/>
</dbReference>
<feature type="compositionally biased region" description="Polar residues" evidence="7">
    <location>
        <begin position="2720"/>
        <end position="2729"/>
    </location>
</feature>
<feature type="compositionally biased region" description="Basic and acidic residues" evidence="7">
    <location>
        <begin position="1798"/>
        <end position="1809"/>
    </location>
</feature>
<feature type="compositionally biased region" description="Basic and acidic residues" evidence="7">
    <location>
        <begin position="1831"/>
        <end position="1844"/>
    </location>
</feature>
<dbReference type="SMART" id="SM00355">
    <property type="entry name" value="ZnF_C2H2"/>
    <property type="match status" value="5"/>
</dbReference>
<dbReference type="FunFam" id="3.30.160.60:FF:000446">
    <property type="entry name" value="Zinc finger protein"/>
    <property type="match status" value="1"/>
</dbReference>
<feature type="compositionally biased region" description="Polar residues" evidence="7">
    <location>
        <begin position="3101"/>
        <end position="3121"/>
    </location>
</feature>
<keyword evidence="10" id="KW-1185">Reference proteome</keyword>
<evidence type="ECO:0000313" key="10">
    <source>
        <dbReference type="Proteomes" id="UP000762676"/>
    </source>
</evidence>
<feature type="compositionally biased region" description="Basic and acidic residues" evidence="7">
    <location>
        <begin position="2479"/>
        <end position="2507"/>
    </location>
</feature>
<dbReference type="GO" id="GO:0000981">
    <property type="term" value="F:DNA-binding transcription factor activity, RNA polymerase II-specific"/>
    <property type="evidence" value="ECO:0007669"/>
    <property type="project" value="TreeGrafter"/>
</dbReference>
<feature type="compositionally biased region" description="Polar residues" evidence="7">
    <location>
        <begin position="1782"/>
        <end position="1791"/>
    </location>
</feature>
<feature type="compositionally biased region" description="Basic and acidic residues" evidence="7">
    <location>
        <begin position="1450"/>
        <end position="1461"/>
    </location>
</feature>
<feature type="region of interest" description="Disordered" evidence="7">
    <location>
        <begin position="2462"/>
        <end position="2513"/>
    </location>
</feature>
<feature type="compositionally biased region" description="Polar residues" evidence="7">
    <location>
        <begin position="1656"/>
        <end position="1668"/>
    </location>
</feature>
<feature type="compositionally biased region" description="Polar residues" evidence="7">
    <location>
        <begin position="1271"/>
        <end position="1281"/>
    </location>
</feature>
<feature type="compositionally biased region" description="Basic and acidic residues" evidence="7">
    <location>
        <begin position="481"/>
        <end position="492"/>
    </location>
</feature>
<feature type="compositionally biased region" description="Low complexity" evidence="7">
    <location>
        <begin position="352"/>
        <end position="364"/>
    </location>
</feature>
<comment type="caution">
    <text evidence="9">The sequence shown here is derived from an EMBL/GenBank/DDBJ whole genome shotgun (WGS) entry which is preliminary data.</text>
</comment>
<evidence type="ECO:0000256" key="1">
    <source>
        <dbReference type="ARBA" id="ARBA00022723"/>
    </source>
</evidence>
<feature type="compositionally biased region" description="Polar residues" evidence="7">
    <location>
        <begin position="871"/>
        <end position="889"/>
    </location>
</feature>
<feature type="domain" description="C2H2-type" evidence="8">
    <location>
        <begin position="2553"/>
        <end position="2576"/>
    </location>
</feature>
<feature type="compositionally biased region" description="Polar residues" evidence="7">
    <location>
        <begin position="2797"/>
        <end position="2812"/>
    </location>
</feature>
<evidence type="ECO:0000259" key="8">
    <source>
        <dbReference type="PROSITE" id="PS50157"/>
    </source>
</evidence>
<feature type="compositionally biased region" description="Low complexity" evidence="7">
    <location>
        <begin position="2010"/>
        <end position="2032"/>
    </location>
</feature>
<feature type="domain" description="C2H2-type" evidence="8">
    <location>
        <begin position="2970"/>
        <end position="2997"/>
    </location>
</feature>
<dbReference type="GO" id="GO:0000977">
    <property type="term" value="F:RNA polymerase II transcription regulatory region sequence-specific DNA binding"/>
    <property type="evidence" value="ECO:0007669"/>
    <property type="project" value="TreeGrafter"/>
</dbReference>
<sequence length="3523" mass="382706">MEEDTNRLCVDDRISPTVLKNSSISVVETNGISGSISINNEKAATLSSHIATSALNYSGEVTGGALATGSNVLAKTVQTPASSGVITSFSPHNSEHGLGAETQALGMAKSAYGQPGTNGNNNNNNVVEKSKSKTSVPILAVGDSDAPSGLGGYRPEGSLDSYTSGSNTSKTSSQTVPSTMPYLANIVASAHVVSQRQSSRLEPVTSSAVSNQLTVGPTSINTSRLEEGKKLSKPLTAGGDNLPVAHTQDMSGCQRLSPSNFQRPMNSQRLSPAHLHQMSTSDMIHSASTLIHGSDIQRLSPLPETAVRLGQSPAKQLSKSVHDSHKKVNNPVPGNLKCADVTSNHLKNCLLSQSTNSSSSSAKSVYPHTNQPSTTRFPPDAPHPIVTPPSKPVQKAPRKRKSKASATKGQSAKLSTLLGDDDDDNDFIPVGMVQMSSLRRPVDNNPTQQQSQLLREQLQKQMGQNEQPAPPASAVPQHSADPSDRKDFDSRSQQHQLLLQLVQQVQQVQQQKQMLEQQRQQQQMLEQQRQQQQMLEQQRQQQQMQQQQQQQLQLQHKEQQPHHLLPQLDQPQSNVLQNTSVKLQEVHKNQGLLVQPFPQEASITGPEGPVLSSESQARRAGFVSSDQRIAHNLHQQPPSPSLSSPSSHSSSSSYSSALPTNAQPQIMVKSSGPTPSQHISIPKIAEQLLQQPRGDLQVYPAENRSLTSRDDQRASKVELYLLQSKSEGSQAGVTHPLPTPSPTWQAARSTTPTTPTAASGQHSHQHPEISRMLCSPVSPRQSASSPRASVSPRRTESPFQPPSSPCQFVSPRQPVSPHPRTGSSVSAATFSSSSKAAMAVQGPARNSNQLSSSKMTYTRQNSSPRPPTSPWQPISPSHISTSNLANFTDVQKPHPTVGQVSIHSDPQQDPLCTNNSVLPASSNSLNTNSGQSATSSVSYASGYDARPHMMTQQYGHPANNSPCSPVANVLGDAPAQSQILHPAQVIHHLPTDQHGRGGPAPVHSQHAAGPAMSTTAISNLGVPKPSVQNASPIWQQTQHQQHLYQGSVGVTATPHVEDASKVMGPSTSKPVDIQRLSQQHQQQQQLPSQTPQLVPSSEQNQGLNGSQISIASSQAQPVFPNDTLSLRTSTTASNEPPQGLSNLSEKESRLIESFFPSNEVTRSGLVLENESQSAKSQQHPELRQAVQPEMGTQDESKVLPTASKDVRKNEGALQVLSEIASKRYVQAVESEKHYQEEEQEKKQNSRSSSPVETLQKTPNEGAKAAKPRRSAANSKTATTVQPEKKPEISNETPKREVRQRKPKKPFEQEETPSRRNARNAQNPKGSTDTSSNKKSATPSSSSRSHKKGQLQNKKPVTNSSSSTKSDNEQDAKTAAISKAPAKVETAAKQEEKSEEEGDSGSEDSEGESAGPRRHSRRLQVKKEERLKQKNDGKNTEDEGSSNRRSKRIATRIDYKEEHSENTSEEVSSGQQQQNVATAEQQPQQKTPTTETEDKAAAGSLLSDSGDNKAATRSRNSQKDNSKDQSSSRSASSSRREANAQKASEDPNVDKKPAAAAQNTPSTKPAGTPRSEPGISSDRKMRTRNRSKSRSRSPLPTSVQEGNTPLTRRNMATRQATSASKSGDAEAVGPKRTAPTEFVDELPPTRRKHSKKDNSDVDTATNQASQAKPIQTPVDDKAELCSEKPELQQSSERDNKTGRFRKGNRVQTRKKKQGEAESKSDANSLSETAKPEALLEDATSDVKANGKDQKEEAFERMQQQGLTQKSPSSIGKTVAEIEKQDSTEMPNSSLPSQALLPQEKAESSDAESRSETAQAHQLPSFSAGHAVNTPHDQNKDGKINHDSEKTWLAMSRPQSQPRMVVYKLVAVIDEDPLPSRASSSLIPVSGYFVNESGESRILLPENFEQGQAATQEAAEAVLKTVVPMSTAQQSSIHRSSHDLSSSQQSQQHLNPVSSSSFHSQLSALPGNSSDFIGGHKQPSLQGHHQHQAPPISPLRTALSSSLHPQLPPSSSPAAWSVPHQQQYQSSLSSHQGQWLPGQASHPARTTPAISPADVSSSVSRHSAATAPPPVPHSPHLSSSLGQSQQPAAQAHLRQQQYQQHQASPAPAYRPSPSWNPTPPSMPSSSPQLPSSSSSLSSVWNQASPSSIPQQQVPFPTQLQQQQQVAMQETVPQHHQMRQSQQLQQLPLPSQHQHQRHNTSRQQQQPWLSPQHQMMEDQGWRPAAPPADNCIATAAVESWSKEFLPDPPVYSSSGSFGQQCRANSEVDVRHQQPNQMPQQAGVYSEGPHQIAHQPQTAGNPNMYAPPTPQHQQQQQQLQQQQQQQDPSEFSDAKADQIIQNFLRTDLAGFNLGQQDMAYLDSRLSPNSLVSAVVAAYEEDVGASGRGRSGGSSSHPQQGDNNSSLQDTINLVHTVNLVDLEDDVNLGLGGLSASHSGRSSGVVSPRSGCLDSPLLSLGGRGASGRFHNTALDSPSLQPAKDAGVEKDPTPQGQGEKESCEGKNLQDEKTKPKDRKHQYKIVHEDGKRKFECLSCSKVFSAATIYRHLRTHDPDNKVTCKVCSRSYTQRSTLIMHMVKSHGYIHNKTSDKKKSTLPSSGQKQDDGQPKKEEKKSAKSSKSGSASSKKTQGSSGKSASGSGKSSTEIKRQRRSSSQSPSNPLAPGLDQEERQIHQATQRQVEEQRRLKAEQKQRKAAGETITTSTAMTAATVSEGSQGAERRFQTIEQVESLSESLPEDSASDFSQKEDDQANTGVKAPEVSRDKGKGTTHQLANELDQTPLASAPDKSKKSHASEPPGTEANLQENTSTPEPTGQVNSGGPKGGSKTSKSKPHMDKDRQTSSADLDELISAVASGRAGGLPASFFDDAYSLDENLHQPPEGSTDSSLLKECLERESESSSGDIYSPIQTTAEDGTERFSCPLCSRTLASRGSFSLHMRRHKEEKRKFCKFCGKGFHTGQELKSHERTHTGEKPYKCEICFSSFSHIGSATIHRKSHAARGETKPFPIVNGEIQYPPSFKKPRLSSTERKDGTGSPKRKKMKKSSGDKNSSGSDDKQEGLPSTSAQPARRSSLDVNLERIQGGSDTGTPNRRHSLNDQVLAGGGNTLETGRSTLGNPLGSSTSLYQTPPAYDYYNSPSGERIPPNHGGSTPDNPSFYGTPTGFAGTPLASDRVGSSGGQPSQFYTPAAAAGRDHHGSKGSHQSQDGYFSPQHQGQPLQQQQQRFDFQSSAMAGGFSQPIQQQQREPPPSYRPMVSRSLDDIGHNSQPFKSTSPSTEIVKSLLQHYNLPENQPGQEYSHQTQYPQEQQNYAVGGSPLTYPEQQHLQQAPSVNYIPEQQQQQQQHGSATLNYQDSNPPPYSMSMTGQQHQPFFSSPQQQLQQPPMYPSKNVNRPSHFSPQHQIQHQPQQSPQHHQNYSHQQQPHQSPQQQILNQHTPQHQVVPQQQQQQLQHQSRQPQLQQSPQHQILPQRQQQQSPQVLNQLQQQHQQSSGMTSNARSNENNSVPQSQLSQNLQPLPKISSLARDLPKS</sequence>
<feature type="compositionally biased region" description="Polar residues" evidence="7">
    <location>
        <begin position="844"/>
        <end position="863"/>
    </location>
</feature>
<feature type="compositionally biased region" description="Basic and acidic residues" evidence="7">
    <location>
        <begin position="1282"/>
        <end position="1296"/>
    </location>
</feature>
<feature type="compositionally biased region" description="Basic and acidic residues" evidence="7">
    <location>
        <begin position="1743"/>
        <end position="1754"/>
    </location>
</feature>
<feature type="region of interest" description="Disordered" evidence="7">
    <location>
        <begin position="2887"/>
        <end position="2908"/>
    </location>
</feature>
<feature type="compositionally biased region" description="Polar residues" evidence="7">
    <location>
        <begin position="1169"/>
        <end position="1179"/>
    </location>
</feature>
<keyword evidence="1" id="KW-0479">Metal-binding</keyword>
<evidence type="ECO:0000256" key="5">
    <source>
        <dbReference type="PROSITE-ProRule" id="PRU00042"/>
    </source>
</evidence>
<evidence type="ECO:0000256" key="4">
    <source>
        <dbReference type="ARBA" id="ARBA00022833"/>
    </source>
</evidence>
<feature type="compositionally biased region" description="Polar residues" evidence="7">
    <location>
        <begin position="2764"/>
        <end position="2777"/>
    </location>
</feature>
<dbReference type="PROSITE" id="PS00028">
    <property type="entry name" value="ZINC_FINGER_C2H2_1"/>
    <property type="match status" value="4"/>
</dbReference>
<feature type="compositionally biased region" description="Low complexity" evidence="7">
    <location>
        <begin position="2693"/>
        <end position="2706"/>
    </location>
</feature>
<feature type="compositionally biased region" description="Low complexity" evidence="7">
    <location>
        <begin position="2200"/>
        <end position="2211"/>
    </location>
</feature>
<feature type="region of interest" description="Disordered" evidence="7">
    <location>
        <begin position="352"/>
        <end position="429"/>
    </location>
</feature>
<keyword evidence="6" id="KW-0175">Coiled coil</keyword>
<feature type="compositionally biased region" description="Basic and acidic residues" evidence="7">
    <location>
        <begin position="1420"/>
        <end position="1436"/>
    </location>
</feature>
<feature type="compositionally biased region" description="Acidic residues" evidence="7">
    <location>
        <begin position="1392"/>
        <end position="1406"/>
    </location>
</feature>
<feature type="region of interest" description="Disordered" evidence="7">
    <location>
        <begin position="2379"/>
        <end position="2402"/>
    </location>
</feature>
<feature type="compositionally biased region" description="Polar residues" evidence="7">
    <location>
        <begin position="3338"/>
        <end position="3348"/>
    </location>
</feature>
<feature type="compositionally biased region" description="Basic residues" evidence="7">
    <location>
        <begin position="1580"/>
        <end position="1590"/>
    </location>
</feature>
<feature type="compositionally biased region" description="Low complexity" evidence="7">
    <location>
        <begin position="2307"/>
        <end position="2322"/>
    </location>
</feature>
<dbReference type="Proteomes" id="UP000762676">
    <property type="component" value="Unassembled WGS sequence"/>
</dbReference>
<reference evidence="9 10" key="1">
    <citation type="journal article" date="2021" name="Elife">
        <title>Chloroplast acquisition without the gene transfer in kleptoplastic sea slugs, Plakobranchus ocellatus.</title>
        <authorList>
            <person name="Maeda T."/>
            <person name="Takahashi S."/>
            <person name="Yoshida T."/>
            <person name="Shimamura S."/>
            <person name="Takaki Y."/>
            <person name="Nagai Y."/>
            <person name="Toyoda A."/>
            <person name="Suzuki Y."/>
            <person name="Arimoto A."/>
            <person name="Ishii H."/>
            <person name="Satoh N."/>
            <person name="Nishiyama T."/>
            <person name="Hasebe M."/>
            <person name="Maruyama T."/>
            <person name="Minagawa J."/>
            <person name="Obokata J."/>
            <person name="Shigenobu S."/>
        </authorList>
    </citation>
    <scope>NUCLEOTIDE SEQUENCE [LARGE SCALE GENOMIC DNA]</scope>
</reference>
<dbReference type="GO" id="GO:0008270">
    <property type="term" value="F:zinc ion binding"/>
    <property type="evidence" value="ECO:0007669"/>
    <property type="project" value="UniProtKB-KW"/>
</dbReference>
<dbReference type="GO" id="GO:0005634">
    <property type="term" value="C:nucleus"/>
    <property type="evidence" value="ECO:0007669"/>
    <property type="project" value="TreeGrafter"/>
</dbReference>
<keyword evidence="2" id="KW-0677">Repeat</keyword>
<feature type="region of interest" description="Disordered" evidence="7">
    <location>
        <begin position="1927"/>
        <end position="2225"/>
    </location>
</feature>
<feature type="compositionally biased region" description="Polar residues" evidence="7">
    <location>
        <begin position="367"/>
        <end position="376"/>
    </location>
</feature>
<feature type="compositionally biased region" description="Polar residues" evidence="7">
    <location>
        <begin position="1810"/>
        <end position="1819"/>
    </location>
</feature>
<feature type="compositionally biased region" description="Low complexity" evidence="7">
    <location>
        <begin position="3495"/>
        <end position="3511"/>
    </location>
</feature>
<keyword evidence="4" id="KW-0862">Zinc</keyword>
<feature type="compositionally biased region" description="Low complexity" evidence="7">
    <location>
        <begin position="1074"/>
        <end position="1097"/>
    </location>
</feature>
<feature type="compositionally biased region" description="Polar residues" evidence="7">
    <location>
        <begin position="1122"/>
        <end position="1143"/>
    </location>
</feature>
<dbReference type="Gene3D" id="3.30.160.60">
    <property type="entry name" value="Classic Zinc Finger"/>
    <property type="match status" value="3"/>
</dbReference>
<feature type="compositionally biased region" description="Low complexity" evidence="7">
    <location>
        <begin position="1330"/>
        <end position="1342"/>
    </location>
</feature>
<feature type="compositionally biased region" description="Polar residues" evidence="7">
    <location>
        <begin position="2248"/>
        <end position="2260"/>
    </location>
</feature>
<dbReference type="InterPro" id="IPR036236">
    <property type="entry name" value="Znf_C2H2_sf"/>
</dbReference>
<feature type="coiled-coil region" evidence="6">
    <location>
        <begin position="498"/>
        <end position="557"/>
    </location>
</feature>
<feature type="compositionally biased region" description="Polar residues" evidence="7">
    <location>
        <begin position="1598"/>
        <end position="1620"/>
    </location>
</feature>
<feature type="compositionally biased region" description="Low complexity" evidence="7">
    <location>
        <begin position="823"/>
        <end position="839"/>
    </location>
</feature>
<feature type="compositionally biased region" description="Polar residues" evidence="7">
    <location>
        <begin position="2894"/>
        <end position="2908"/>
    </location>
</feature>
<feature type="compositionally biased region" description="Polar residues" evidence="7">
    <location>
        <begin position="160"/>
        <end position="176"/>
    </location>
</feature>
<evidence type="ECO:0000313" key="9">
    <source>
        <dbReference type="EMBL" id="GFS01074.1"/>
    </source>
</evidence>
<dbReference type="PANTHER" id="PTHR14196">
    <property type="entry name" value="ODD-SKIPPED - RELATED"/>
    <property type="match status" value="1"/>
</dbReference>
<feature type="compositionally biased region" description="Polar residues" evidence="7">
    <location>
        <begin position="3485"/>
        <end position="3494"/>
    </location>
</feature>
<dbReference type="PANTHER" id="PTHR14196:SF12">
    <property type="entry name" value="ZINC FINGER PROTEIN 208-LIKE"/>
    <property type="match status" value="1"/>
</dbReference>
<feature type="compositionally biased region" description="Low complexity" evidence="7">
    <location>
        <begin position="775"/>
        <end position="792"/>
    </location>
</feature>
<feature type="compositionally biased region" description="Basic residues" evidence="7">
    <location>
        <begin position="1697"/>
        <end position="1711"/>
    </location>
</feature>
<feature type="compositionally biased region" description="Basic and acidic residues" evidence="7">
    <location>
        <begin position="1533"/>
        <end position="1552"/>
    </location>
</feature>
<feature type="compositionally biased region" description="Basic and acidic residues" evidence="7">
    <location>
        <begin position="2597"/>
        <end position="2610"/>
    </location>
</feature>
<feature type="region of interest" description="Disordered" evidence="7">
    <location>
        <begin position="2990"/>
        <end position="3269"/>
    </location>
</feature>
<feature type="compositionally biased region" description="Low complexity" evidence="7">
    <location>
        <begin position="2072"/>
        <end position="2105"/>
    </location>
</feature>
<feature type="compositionally biased region" description="Polar residues" evidence="7">
    <location>
        <begin position="3258"/>
        <end position="3269"/>
    </location>
</feature>
<feature type="region of interest" description="Disordered" evidence="7">
    <location>
        <begin position="113"/>
        <end position="176"/>
    </location>
</feature>
<feature type="compositionally biased region" description="Low complexity" evidence="7">
    <location>
        <begin position="2121"/>
        <end position="2136"/>
    </location>
</feature>
<feature type="domain" description="C2H2-type" evidence="8">
    <location>
        <begin position="2942"/>
        <end position="2969"/>
    </location>
</feature>
<feature type="region of interest" description="Disordered" evidence="7">
    <location>
        <begin position="727"/>
        <end position="938"/>
    </location>
</feature>
<feature type="compositionally biased region" description="Polar residues" evidence="7">
    <location>
        <begin position="1318"/>
        <end position="1329"/>
    </location>
</feature>
<dbReference type="EMBL" id="BMAT01005869">
    <property type="protein sequence ID" value="GFS01074.1"/>
    <property type="molecule type" value="Genomic_DNA"/>
</dbReference>
<feature type="compositionally biased region" description="Basic and acidic residues" evidence="7">
    <location>
        <begin position="2675"/>
        <end position="2692"/>
    </location>
</feature>
<feature type="compositionally biased region" description="Polar residues" evidence="7">
    <location>
        <begin position="1349"/>
        <end position="1364"/>
    </location>
</feature>
<feature type="domain" description="C2H2-type" evidence="8">
    <location>
        <begin position="2914"/>
        <end position="2941"/>
    </location>
</feature>
<feature type="region of interest" description="Disordered" evidence="7">
    <location>
        <begin position="1168"/>
        <end position="1211"/>
    </location>
</feature>
<feature type="compositionally biased region" description="Basic and acidic residues" evidence="7">
    <location>
        <begin position="1673"/>
        <end position="1696"/>
    </location>
</feature>
<protein>
    <submittedName>
        <fullName evidence="9">Myoneurin</fullName>
    </submittedName>
</protein>
<feature type="compositionally biased region" description="Polar residues" evidence="7">
    <location>
        <begin position="898"/>
        <end position="938"/>
    </location>
</feature>
<feature type="region of interest" description="Disordered" evidence="7">
    <location>
        <begin position="599"/>
        <end position="659"/>
    </location>
</feature>